<evidence type="ECO:0000256" key="4">
    <source>
        <dbReference type="ARBA" id="ARBA00023008"/>
    </source>
</evidence>
<keyword evidence="5" id="KW-0470">Melanin biosynthesis</keyword>
<dbReference type="GO" id="GO:0004503">
    <property type="term" value="F:tyrosinase activity"/>
    <property type="evidence" value="ECO:0007669"/>
    <property type="project" value="UniProtKB-EC"/>
</dbReference>
<dbReference type="EC" id="1.14.18.1" evidence="2"/>
<organism evidence="10 11">
    <name type="scientific">Fusarium poae</name>
    <dbReference type="NCBI Taxonomy" id="36050"/>
    <lineage>
        <taxon>Eukaryota</taxon>
        <taxon>Fungi</taxon>
        <taxon>Dikarya</taxon>
        <taxon>Ascomycota</taxon>
        <taxon>Pezizomycotina</taxon>
        <taxon>Sordariomycetes</taxon>
        <taxon>Hypocreomycetidae</taxon>
        <taxon>Hypocreales</taxon>
        <taxon>Nectriaceae</taxon>
        <taxon>Fusarium</taxon>
    </lineage>
</organism>
<evidence type="ECO:0000313" key="11">
    <source>
        <dbReference type="Proteomes" id="UP000091967"/>
    </source>
</evidence>
<dbReference type="GO" id="GO:0046872">
    <property type="term" value="F:metal ion binding"/>
    <property type="evidence" value="ECO:0007669"/>
    <property type="project" value="UniProtKB-KW"/>
</dbReference>
<sequence>MADNSGTYGIKGLPRPRDAVTRHPEGGIPYVENLPVRYEISVLASSTDPLLRKQWTLFVLALERFKLKPVNEKLSYFQVAGIHGYPEGVWDNAPAPRKDPKDPKKGDQPYGGYCNHNGLNFPTWHRPYMALFEQCIWDNMNDIINHWIKEHKLDQDVEELAQWNEAKDTWRMPYWDWARQQSYNEDFAYPQVLVQGPVRIFPPKSIKKFYPPSGLYANPFWSFENPEKDNDGNPRAFGDMPKGKRDYNIEDNPVKHDPAPPRDKEDIV</sequence>
<evidence type="ECO:0000256" key="6">
    <source>
        <dbReference type="ARBA" id="ARBA00048233"/>
    </source>
</evidence>
<dbReference type="InterPro" id="IPR050316">
    <property type="entry name" value="Tyrosinase/Hemocyanin"/>
</dbReference>
<evidence type="ECO:0000256" key="8">
    <source>
        <dbReference type="SAM" id="MobiDB-lite"/>
    </source>
</evidence>
<keyword evidence="3" id="KW-0479">Metal-binding</keyword>
<accession>A0A1B8AJ10</accession>
<dbReference type="EMBL" id="LYXU01000003">
    <property type="protein sequence ID" value="OBS20401.1"/>
    <property type="molecule type" value="Genomic_DNA"/>
</dbReference>
<name>A0A1B8AJ10_FUSPO</name>
<gene>
    <name evidence="10" type="ORF">FPOA_06772</name>
</gene>
<dbReference type="STRING" id="36050.A0A1B8AJ10"/>
<dbReference type="Proteomes" id="UP000091967">
    <property type="component" value="Unassembled WGS sequence"/>
</dbReference>
<evidence type="ECO:0000313" key="10">
    <source>
        <dbReference type="EMBL" id="OBS20401.1"/>
    </source>
</evidence>
<dbReference type="PANTHER" id="PTHR11474">
    <property type="entry name" value="TYROSINASE FAMILY MEMBER"/>
    <property type="match status" value="1"/>
</dbReference>
<keyword evidence="11" id="KW-1185">Reference proteome</keyword>
<dbReference type="AlphaFoldDB" id="A0A1B8AJ10"/>
<comment type="similarity">
    <text evidence="1">Belongs to the tyrosinase family.</text>
</comment>
<reference evidence="10 11" key="1">
    <citation type="submission" date="2016-06" db="EMBL/GenBank/DDBJ databases">
        <title>Living apart together: crosstalk between the core and supernumerary genomes in a fungal plant pathogen.</title>
        <authorList>
            <person name="Vanheule A."/>
            <person name="Audenaert K."/>
            <person name="Warris S."/>
            <person name="Van De Geest H."/>
            <person name="Schijlen E."/>
            <person name="Hofte M."/>
            <person name="De Saeger S."/>
            <person name="Haesaert G."/>
            <person name="Waalwijk C."/>
            <person name="Van Der Lee T."/>
        </authorList>
    </citation>
    <scope>NUCLEOTIDE SEQUENCE [LARGE SCALE GENOMIC DNA]</scope>
    <source>
        <strain evidence="10 11">2516</strain>
    </source>
</reference>
<evidence type="ECO:0000256" key="5">
    <source>
        <dbReference type="ARBA" id="ARBA00023101"/>
    </source>
</evidence>
<dbReference type="Pfam" id="PF00264">
    <property type="entry name" value="Tyrosinase"/>
    <property type="match status" value="1"/>
</dbReference>
<evidence type="ECO:0000256" key="2">
    <source>
        <dbReference type="ARBA" id="ARBA00011906"/>
    </source>
</evidence>
<comment type="catalytic activity">
    <reaction evidence="6">
        <text>2 L-dopa + O2 = 2 L-dopaquinone + 2 H2O</text>
        <dbReference type="Rhea" id="RHEA:34287"/>
        <dbReference type="ChEBI" id="CHEBI:15377"/>
        <dbReference type="ChEBI" id="CHEBI:15379"/>
        <dbReference type="ChEBI" id="CHEBI:57504"/>
        <dbReference type="ChEBI" id="CHEBI:57924"/>
        <dbReference type="EC" id="1.14.18.1"/>
    </reaction>
</comment>
<dbReference type="InterPro" id="IPR008922">
    <property type="entry name" value="Di-copper_centre_dom_sf"/>
</dbReference>
<dbReference type="Gene3D" id="1.10.1280.10">
    <property type="entry name" value="Di-copper center containing domain from catechol oxidase"/>
    <property type="match status" value="1"/>
</dbReference>
<dbReference type="GO" id="GO:0042438">
    <property type="term" value="P:melanin biosynthetic process"/>
    <property type="evidence" value="ECO:0007669"/>
    <property type="project" value="UniProtKB-KW"/>
</dbReference>
<evidence type="ECO:0000259" key="9">
    <source>
        <dbReference type="PROSITE" id="PS00497"/>
    </source>
</evidence>
<comment type="caution">
    <text evidence="10">The sequence shown here is derived from an EMBL/GenBank/DDBJ whole genome shotgun (WGS) entry which is preliminary data.</text>
</comment>
<feature type="region of interest" description="Disordered" evidence="8">
    <location>
        <begin position="1"/>
        <end position="21"/>
    </location>
</feature>
<evidence type="ECO:0000256" key="7">
    <source>
        <dbReference type="ARBA" id="ARBA00048881"/>
    </source>
</evidence>
<feature type="region of interest" description="Disordered" evidence="8">
    <location>
        <begin position="225"/>
        <end position="268"/>
    </location>
</feature>
<dbReference type="PROSITE" id="PS00497">
    <property type="entry name" value="TYROSINASE_1"/>
    <property type="match status" value="1"/>
</dbReference>
<keyword evidence="4" id="KW-0186">Copper</keyword>
<feature type="compositionally biased region" description="Basic and acidic residues" evidence="8">
    <location>
        <begin position="241"/>
        <end position="268"/>
    </location>
</feature>
<comment type="catalytic activity">
    <reaction evidence="7">
        <text>L-tyrosine + O2 = L-dopaquinone + H2O</text>
        <dbReference type="Rhea" id="RHEA:18117"/>
        <dbReference type="ChEBI" id="CHEBI:15377"/>
        <dbReference type="ChEBI" id="CHEBI:15379"/>
        <dbReference type="ChEBI" id="CHEBI:57924"/>
        <dbReference type="ChEBI" id="CHEBI:58315"/>
        <dbReference type="EC" id="1.14.18.1"/>
    </reaction>
</comment>
<evidence type="ECO:0000256" key="3">
    <source>
        <dbReference type="ARBA" id="ARBA00022723"/>
    </source>
</evidence>
<evidence type="ECO:0000256" key="1">
    <source>
        <dbReference type="ARBA" id="ARBA00009928"/>
    </source>
</evidence>
<dbReference type="SUPFAM" id="SSF48056">
    <property type="entry name" value="Di-copper centre-containing domain"/>
    <property type="match status" value="1"/>
</dbReference>
<protein>
    <recommendedName>
        <fullName evidence="2">tyrosinase</fullName>
        <ecNumber evidence="2">1.14.18.1</ecNumber>
    </recommendedName>
</protein>
<feature type="domain" description="Tyrosinase copper-binding" evidence="9">
    <location>
        <begin position="116"/>
        <end position="133"/>
    </location>
</feature>
<proteinExistence type="inferred from homology"/>
<dbReference type="PANTHER" id="PTHR11474:SF76">
    <property type="entry name" value="SHKT DOMAIN-CONTAINING PROTEIN"/>
    <property type="match status" value="1"/>
</dbReference>
<dbReference type="InterPro" id="IPR002227">
    <property type="entry name" value="Tyrosinase_Cu-bd"/>
</dbReference>